<dbReference type="Pfam" id="PF04438">
    <property type="entry name" value="zf-HIT"/>
    <property type="match status" value="1"/>
</dbReference>
<protein>
    <submittedName>
        <fullName evidence="7">Zinc finger, HIT-type</fullName>
    </submittedName>
</protein>
<dbReference type="GO" id="GO:0070761">
    <property type="term" value="C:pre-snoRNP complex"/>
    <property type="evidence" value="ECO:0007669"/>
    <property type="project" value="TreeGrafter"/>
</dbReference>
<feature type="compositionally biased region" description="Basic residues" evidence="5">
    <location>
        <begin position="219"/>
        <end position="230"/>
    </location>
</feature>
<feature type="compositionally biased region" description="Low complexity" evidence="5">
    <location>
        <begin position="52"/>
        <end position="83"/>
    </location>
</feature>
<evidence type="ECO:0000256" key="4">
    <source>
        <dbReference type="PROSITE-ProRule" id="PRU00453"/>
    </source>
</evidence>
<dbReference type="Gene3D" id="3.30.60.190">
    <property type="match status" value="1"/>
</dbReference>
<keyword evidence="1" id="KW-0479">Metal-binding</keyword>
<feature type="region of interest" description="Disordered" evidence="5">
    <location>
        <begin position="42"/>
        <end position="98"/>
    </location>
</feature>
<sequence>MVFPKPAACQICKTNASKYKCSTCQVVYCSVPCFKKHKEESCSHLPPPSETSPPVSSVSLPTSTPTSTSDPKPLPVPITSTSLPEPPSEPIPLRPLSSLNWPVNSDGNEWEGSGNPLDRDLPKPLQREDLMAIATSPKIRELLANPLLAPLLSQINDLPSSSLSSSSRAHSHSSSRASSDSFTRSAFLQQVLGLSVLSPSSSSNLALNSTPHAFDQRGRPNRGRISRGRGGRGTGNGRFQSHSSADTRLGSGPGIKTTSEEMELIRSFALEVERVLKGVRKERRGVEWEVVGPDDDLVGGLDDQEEEQVKIIL</sequence>
<dbReference type="GO" id="GO:0048254">
    <property type="term" value="P:snoRNA localization"/>
    <property type="evidence" value="ECO:0007669"/>
    <property type="project" value="TreeGrafter"/>
</dbReference>
<dbReference type="PANTHER" id="PTHR13483">
    <property type="entry name" value="BOX C_D SNORNA PROTEIN 1-RELATED"/>
    <property type="match status" value="1"/>
</dbReference>
<accession>A0A0F7SRQ5</accession>
<dbReference type="EMBL" id="LN483142">
    <property type="protein sequence ID" value="CED83374.1"/>
    <property type="molecule type" value="Genomic_DNA"/>
</dbReference>
<dbReference type="SUPFAM" id="SSF144232">
    <property type="entry name" value="HIT/MYND zinc finger-like"/>
    <property type="match status" value="1"/>
</dbReference>
<dbReference type="CDD" id="cd23024">
    <property type="entry name" value="zf-HIT_ZNHIT2-3"/>
    <property type="match status" value="1"/>
</dbReference>
<dbReference type="GO" id="GO:0005634">
    <property type="term" value="C:nucleus"/>
    <property type="evidence" value="ECO:0007669"/>
    <property type="project" value="TreeGrafter"/>
</dbReference>
<evidence type="ECO:0000256" key="5">
    <source>
        <dbReference type="SAM" id="MobiDB-lite"/>
    </source>
</evidence>
<feature type="region of interest" description="Disordered" evidence="5">
    <location>
        <begin position="159"/>
        <end position="180"/>
    </location>
</feature>
<evidence type="ECO:0000313" key="7">
    <source>
        <dbReference type="EMBL" id="CED83374.1"/>
    </source>
</evidence>
<dbReference type="GO" id="GO:0000463">
    <property type="term" value="P:maturation of LSU-rRNA from tricistronic rRNA transcript (SSU-rRNA, 5.8S rRNA, LSU-rRNA)"/>
    <property type="evidence" value="ECO:0007669"/>
    <property type="project" value="TreeGrafter"/>
</dbReference>
<evidence type="ECO:0000259" key="6">
    <source>
        <dbReference type="PROSITE" id="PS51083"/>
    </source>
</evidence>
<evidence type="ECO:0000256" key="1">
    <source>
        <dbReference type="ARBA" id="ARBA00022723"/>
    </source>
</evidence>
<name>A0A0F7SRQ5_PHARH</name>
<dbReference type="PROSITE" id="PS51083">
    <property type="entry name" value="ZF_HIT"/>
    <property type="match status" value="1"/>
</dbReference>
<dbReference type="InterPro" id="IPR007529">
    <property type="entry name" value="Znf_HIT"/>
</dbReference>
<keyword evidence="3" id="KW-0862">Zinc</keyword>
<organism evidence="7">
    <name type="scientific">Phaffia rhodozyma</name>
    <name type="common">Yeast</name>
    <name type="synonym">Xanthophyllomyces dendrorhous</name>
    <dbReference type="NCBI Taxonomy" id="264483"/>
    <lineage>
        <taxon>Eukaryota</taxon>
        <taxon>Fungi</taxon>
        <taxon>Dikarya</taxon>
        <taxon>Basidiomycota</taxon>
        <taxon>Agaricomycotina</taxon>
        <taxon>Tremellomycetes</taxon>
        <taxon>Cystofilobasidiales</taxon>
        <taxon>Mrakiaceae</taxon>
        <taxon>Phaffia</taxon>
    </lineage>
</organism>
<keyword evidence="2 4" id="KW-0863">Zinc-finger</keyword>
<proteinExistence type="predicted"/>
<evidence type="ECO:0000256" key="3">
    <source>
        <dbReference type="ARBA" id="ARBA00022833"/>
    </source>
</evidence>
<dbReference type="AlphaFoldDB" id="A0A0F7SRQ5"/>
<feature type="region of interest" description="Disordered" evidence="5">
    <location>
        <begin position="207"/>
        <end position="256"/>
    </location>
</feature>
<dbReference type="InterPro" id="IPR051639">
    <property type="entry name" value="BCD1"/>
</dbReference>
<dbReference type="GO" id="GO:0000492">
    <property type="term" value="P:box C/D snoRNP assembly"/>
    <property type="evidence" value="ECO:0007669"/>
    <property type="project" value="TreeGrafter"/>
</dbReference>
<dbReference type="GO" id="GO:0008270">
    <property type="term" value="F:zinc ion binding"/>
    <property type="evidence" value="ECO:0007669"/>
    <property type="project" value="UniProtKB-UniRule"/>
</dbReference>
<feature type="domain" description="HIT-type" evidence="6">
    <location>
        <begin position="9"/>
        <end position="42"/>
    </location>
</feature>
<reference evidence="7" key="1">
    <citation type="submission" date="2014-08" db="EMBL/GenBank/DDBJ databases">
        <authorList>
            <person name="Sharma Rahul"/>
            <person name="Thines Marco"/>
        </authorList>
    </citation>
    <scope>NUCLEOTIDE SEQUENCE</scope>
</reference>
<evidence type="ECO:0000256" key="2">
    <source>
        <dbReference type="ARBA" id="ARBA00022771"/>
    </source>
</evidence>
<feature type="compositionally biased region" description="Pro residues" evidence="5">
    <location>
        <begin position="84"/>
        <end position="93"/>
    </location>
</feature>
<dbReference type="PANTHER" id="PTHR13483:SF11">
    <property type="entry name" value="ZINC FINGER HIT DOMAIN-CONTAINING PROTEIN 3"/>
    <property type="match status" value="1"/>
</dbReference>